<evidence type="ECO:0000313" key="2">
    <source>
        <dbReference type="Proteomes" id="UP000004728"/>
    </source>
</evidence>
<dbReference type="InterPro" id="IPR025245">
    <property type="entry name" value="DUF4197"/>
</dbReference>
<dbReference type="AlphaFoldDB" id="F1Z8N8"/>
<dbReference type="OrthoDB" id="9789685at2"/>
<evidence type="ECO:0008006" key="3">
    <source>
        <dbReference type="Google" id="ProtNLM"/>
    </source>
</evidence>
<name>F1Z8N8_9SPHN</name>
<gene>
    <name evidence="1" type="ORF">Y88_1049</name>
</gene>
<proteinExistence type="predicted"/>
<dbReference type="EMBL" id="AEWJ01000037">
    <property type="protein sequence ID" value="EGD58987.1"/>
    <property type="molecule type" value="Genomic_DNA"/>
</dbReference>
<organism evidence="1 2">
    <name type="scientific">Novosphingobium nitrogenifigens DSM 19370</name>
    <dbReference type="NCBI Taxonomy" id="983920"/>
    <lineage>
        <taxon>Bacteria</taxon>
        <taxon>Pseudomonadati</taxon>
        <taxon>Pseudomonadota</taxon>
        <taxon>Alphaproteobacteria</taxon>
        <taxon>Sphingomonadales</taxon>
        <taxon>Sphingomonadaceae</taxon>
        <taxon>Novosphingobium</taxon>
    </lineage>
</organism>
<dbReference type="PROSITE" id="PS51257">
    <property type="entry name" value="PROKAR_LIPOPROTEIN"/>
    <property type="match status" value="1"/>
</dbReference>
<dbReference type="STRING" id="983920.Y88_1049"/>
<dbReference type="Proteomes" id="UP000004728">
    <property type="component" value="Unassembled WGS sequence"/>
</dbReference>
<sequence>MIDRVLLRRDMLGGGLVLCASLALGACASLPPLSLDEAVRRLLRRSTDRALARLAEPGGAWDHFLARAALPQTYGPAGLLLQSALTSPAFRERLAQTLRPVAMRAARDAAPRITAAVRTIGIANARAVLAGGPHAATDLLRSSMGPAVVEAMFPEFRDFFRLLDDPVLGPIISALAGIGADGLARTFADHADEAVWDAVGDEEAAIRADPTAGGDPQLAAVLGTR</sequence>
<dbReference type="eggNOG" id="ENOG502ZY8N">
    <property type="taxonomic scope" value="Bacteria"/>
</dbReference>
<protein>
    <recommendedName>
        <fullName evidence="3">DUF4197 domain-containing protein</fullName>
    </recommendedName>
</protein>
<dbReference type="HOGENOM" id="CLU_085032_2_0_5"/>
<keyword evidence="2" id="KW-1185">Reference proteome</keyword>
<dbReference type="Pfam" id="PF13852">
    <property type="entry name" value="DUF4197"/>
    <property type="match status" value="1"/>
</dbReference>
<dbReference type="InParanoid" id="F1Z8N8"/>
<dbReference type="RefSeq" id="WP_008065801.1">
    <property type="nucleotide sequence ID" value="NZ_AQWK01000001.1"/>
</dbReference>
<accession>F1Z8N8</accession>
<reference evidence="1 2" key="1">
    <citation type="journal article" date="2012" name="J. Bacteriol.">
        <title>Draft Genome Sequence of Novosphingobium nitrogenifigens Y88T.</title>
        <authorList>
            <person name="Strabala T.J."/>
            <person name="Macdonald L."/>
            <person name="Liu V."/>
            <person name="Smit A.M."/>
        </authorList>
    </citation>
    <scope>NUCLEOTIDE SEQUENCE [LARGE SCALE GENOMIC DNA]</scope>
    <source>
        <strain evidence="1 2">DSM 19370</strain>
    </source>
</reference>
<evidence type="ECO:0000313" key="1">
    <source>
        <dbReference type="EMBL" id="EGD58987.1"/>
    </source>
</evidence>
<comment type="caution">
    <text evidence="1">The sequence shown here is derived from an EMBL/GenBank/DDBJ whole genome shotgun (WGS) entry which is preliminary data.</text>
</comment>